<accession>B5KRG8</accession>
<reference evidence="1" key="1">
    <citation type="submission" date="2007-08" db="EMBL/GenBank/DDBJ databases">
        <title>Isolation, characterization and phosphate-starvation induced expression of the purple acid phosphatase 17 gene family from rapeseed (Brassica napus L.).</title>
        <authorList>
            <person name="Lu K."/>
            <person name="Li J.-N."/>
            <person name="Zhong W.-R."/>
            <person name="Zhang K."/>
            <person name="Fu F.-Y."/>
            <person name="Chai Y.-R."/>
        </authorList>
    </citation>
    <scope>NUCLEOTIDE SEQUENCE</scope>
</reference>
<protein>
    <submittedName>
        <fullName evidence="1">Purple acid phosphatase 17 PM</fullName>
    </submittedName>
</protein>
<dbReference type="EMBL" id="EU107164">
    <property type="protein sequence ID" value="ABW82639.1"/>
    <property type="molecule type" value="Genomic_DNA"/>
</dbReference>
<proteinExistence type="evidence at transcript level"/>
<dbReference type="ExpressionAtlas" id="B5KRG8">
    <property type="expression patterns" value="baseline"/>
</dbReference>
<dbReference type="AlphaFoldDB" id="B5KRG8"/>
<evidence type="ECO:0000313" key="1">
    <source>
        <dbReference type="EMBL" id="ABW82639.1"/>
    </source>
</evidence>
<name>B5KRG8_BRANA</name>
<sequence length="76" mass="8397">MNSRRSLTSATAATMSFLLYICTTVVVTNGELQRFIEPAKSDGSVSFITIGDWGRRGDFNQSKVAHQVWGPSHYSN</sequence>
<gene>
    <name evidence="1" type="primary">PAP17</name>
</gene>
<dbReference type="EMBL" id="EU107166">
    <property type="protein sequence ID" value="ABW82641.1"/>
    <property type="molecule type" value="mRNA"/>
</dbReference>
<organism evidence="1">
    <name type="scientific">Brassica napus</name>
    <name type="common">Rape</name>
    <dbReference type="NCBI Taxonomy" id="3708"/>
    <lineage>
        <taxon>Eukaryota</taxon>
        <taxon>Viridiplantae</taxon>
        <taxon>Streptophyta</taxon>
        <taxon>Embryophyta</taxon>
        <taxon>Tracheophyta</taxon>
        <taxon>Spermatophyta</taxon>
        <taxon>Magnoliopsida</taxon>
        <taxon>eudicotyledons</taxon>
        <taxon>Gunneridae</taxon>
        <taxon>Pentapetalae</taxon>
        <taxon>rosids</taxon>
        <taxon>malvids</taxon>
        <taxon>Brassicales</taxon>
        <taxon>Brassicaceae</taxon>
        <taxon>Brassiceae</taxon>
        <taxon>Brassica</taxon>
    </lineage>
</organism>